<organism evidence="2">
    <name type="scientific">bioreactor metagenome</name>
    <dbReference type="NCBI Taxonomy" id="1076179"/>
    <lineage>
        <taxon>unclassified sequences</taxon>
        <taxon>metagenomes</taxon>
        <taxon>ecological metagenomes</taxon>
    </lineage>
</organism>
<sequence length="83" mass="9001">MFFRTFFSAFNFGSSWYFGTESEGKRDGKAEIFCLAAGDSFAGWLRQHGRNPGKGRDGSADGGLLAEFHDRGPDGEFGPTPDG</sequence>
<feature type="region of interest" description="Disordered" evidence="1">
    <location>
        <begin position="47"/>
        <end position="83"/>
    </location>
</feature>
<proteinExistence type="predicted"/>
<name>A0A645HTX8_9ZZZZ</name>
<gene>
    <name evidence="2" type="ORF">SDC9_189203</name>
</gene>
<protein>
    <submittedName>
        <fullName evidence="2">Uncharacterized protein</fullName>
    </submittedName>
</protein>
<comment type="caution">
    <text evidence="2">The sequence shown here is derived from an EMBL/GenBank/DDBJ whole genome shotgun (WGS) entry which is preliminary data.</text>
</comment>
<dbReference type="AlphaFoldDB" id="A0A645HTX8"/>
<reference evidence="2" key="1">
    <citation type="submission" date="2019-08" db="EMBL/GenBank/DDBJ databases">
        <authorList>
            <person name="Kucharzyk K."/>
            <person name="Murdoch R.W."/>
            <person name="Higgins S."/>
            <person name="Loffler F."/>
        </authorList>
    </citation>
    <scope>NUCLEOTIDE SEQUENCE</scope>
</reference>
<evidence type="ECO:0000256" key="1">
    <source>
        <dbReference type="SAM" id="MobiDB-lite"/>
    </source>
</evidence>
<evidence type="ECO:0000313" key="2">
    <source>
        <dbReference type="EMBL" id="MPN41649.1"/>
    </source>
</evidence>
<accession>A0A645HTX8</accession>
<dbReference type="EMBL" id="VSSQ01098841">
    <property type="protein sequence ID" value="MPN41649.1"/>
    <property type="molecule type" value="Genomic_DNA"/>
</dbReference>